<sequence length="73" mass="7430">MENVDGPAKYSSDGTDSTASGARFASVTVTVAASVLADDMTSASGKLSADSDATSCRVARNVKLSGYLNPARR</sequence>
<evidence type="ECO:0000313" key="2">
    <source>
        <dbReference type="EMBL" id="AMB58890.1"/>
    </source>
</evidence>
<name>A0A109QYR2_9MICO</name>
<reference evidence="2 3" key="1">
    <citation type="journal article" date="2016" name="J. Biotechnol.">
        <title>First complete genome sequence of a species in the genus Microterricola, an extremophilic cold active enzyme producing bacterial strain ERGS5:02 isolated from Sikkim Himalaya.</title>
        <authorList>
            <person name="Himanshu"/>
            <person name="Swarnkar M.K."/>
            <person name="Singh D."/>
            <person name="Kumar R."/>
        </authorList>
    </citation>
    <scope>NUCLEOTIDE SEQUENCE [LARGE SCALE GENOMIC DNA]</scope>
    <source>
        <strain evidence="2 3">ERGS5:02</strain>
    </source>
</reference>
<feature type="region of interest" description="Disordered" evidence="1">
    <location>
        <begin position="1"/>
        <end position="20"/>
    </location>
</feature>
<dbReference type="AlphaFoldDB" id="A0A109QYR2"/>
<proteinExistence type="predicted"/>
<dbReference type="EMBL" id="CP014145">
    <property type="protein sequence ID" value="AMB58890.1"/>
    <property type="molecule type" value="Genomic_DNA"/>
</dbReference>
<evidence type="ECO:0000313" key="3">
    <source>
        <dbReference type="Proteomes" id="UP000058305"/>
    </source>
</evidence>
<accession>A0A109QYR2</accession>
<organism evidence="2 3">
    <name type="scientific">Microterricola viridarii</name>
    <dbReference type="NCBI Taxonomy" id="412690"/>
    <lineage>
        <taxon>Bacteria</taxon>
        <taxon>Bacillati</taxon>
        <taxon>Actinomycetota</taxon>
        <taxon>Actinomycetes</taxon>
        <taxon>Micrococcales</taxon>
        <taxon>Microbacteriaceae</taxon>
        <taxon>Microterricola</taxon>
    </lineage>
</organism>
<evidence type="ECO:0000256" key="1">
    <source>
        <dbReference type="SAM" id="MobiDB-lite"/>
    </source>
</evidence>
<dbReference type="Proteomes" id="UP000058305">
    <property type="component" value="Chromosome"/>
</dbReference>
<protein>
    <submittedName>
        <fullName evidence="2">Uncharacterized protein</fullName>
    </submittedName>
</protein>
<dbReference type="KEGG" id="mvd:AWU67_08430"/>
<gene>
    <name evidence="2" type="ORF">AWU67_08430</name>
</gene>
<reference evidence="3" key="2">
    <citation type="submission" date="2016-01" db="EMBL/GenBank/DDBJ databases">
        <title>First complete genome sequence of a species in the genus Microterricola, an extremophilic cold active enzyme producing strain ERGS5:02 isolated from Sikkim Himalaya.</title>
        <authorList>
            <person name="Kumar R."/>
            <person name="Singh D."/>
            <person name="Swarnkar M.K."/>
        </authorList>
    </citation>
    <scope>NUCLEOTIDE SEQUENCE [LARGE SCALE GENOMIC DNA]</scope>
    <source>
        <strain evidence="3">ERGS5:02</strain>
    </source>
</reference>
<keyword evidence="3" id="KW-1185">Reference proteome</keyword>